<dbReference type="EMBL" id="FNEK01000002">
    <property type="protein sequence ID" value="SDI39073.1"/>
    <property type="molecule type" value="Genomic_DNA"/>
</dbReference>
<sequence length="481" mass="52078">MASDDPFSEAEDSERTVIRPNPGGRRPSPAQPAAAPQAAPAGAPSQHSAPQPDQSGAPAASFGVPSSSTPSSRANAAEEAALLPQSFTGMNRLIACAVPLFALVSRISNRAQHADPDRLRQNVVGEVREFESRAHQAGCTDQDVKVARYAICATLDDVVLNTPWGENSSWSLQSMVATFHREVVGGDRFYDVLAHMEKDPPNNIELLEFLYMCMSLGFEGRLRADVDPNGPARHLEVRAGLARLIRNQRGPVEREISPHWKGLEVPNNPRSIWRPVLIAMSIAAVMLMLAFLAFTWALGGSTESVTGQISRLESNVPPTIDIKAPPPPPPPAPVIAVPEKFKEFLAEEITEGLVEVLGNASTVTIRIKGAGMFASGSNVLLEKFHKPVNRLAEALNEETGAIIVVGHTDSVPIRSSRYASNMELSLDRAKSVEKMIAAMLDNPRRLSSEGRAEKEPIASNETKEGRAANRRIEVVLMRNEP</sequence>
<evidence type="ECO:0000313" key="5">
    <source>
        <dbReference type="EMBL" id="SDI39073.1"/>
    </source>
</evidence>
<protein>
    <submittedName>
        <fullName evidence="5">Type VI secretion system protein ImpK</fullName>
    </submittedName>
</protein>
<organism evidence="5 6">
    <name type="scientific">Aliiruegeria lutimaris</name>
    <dbReference type="NCBI Taxonomy" id="571298"/>
    <lineage>
        <taxon>Bacteria</taxon>
        <taxon>Pseudomonadati</taxon>
        <taxon>Pseudomonadota</taxon>
        <taxon>Alphaproteobacteria</taxon>
        <taxon>Rhodobacterales</taxon>
        <taxon>Roseobacteraceae</taxon>
        <taxon>Aliiruegeria</taxon>
    </lineage>
</organism>
<dbReference type="PANTHER" id="PTHR38033:SF1">
    <property type="entry name" value="DOTU FAMILY TYPE IV_VI SECRETION SYSTEM PROTEIN"/>
    <property type="match status" value="1"/>
</dbReference>
<feature type="compositionally biased region" description="Acidic residues" evidence="2">
    <location>
        <begin position="1"/>
        <end position="12"/>
    </location>
</feature>
<evidence type="ECO:0000256" key="1">
    <source>
        <dbReference type="PROSITE-ProRule" id="PRU00473"/>
    </source>
</evidence>
<evidence type="ECO:0000313" key="6">
    <source>
        <dbReference type="Proteomes" id="UP000199382"/>
    </source>
</evidence>
<dbReference type="InterPro" id="IPR017733">
    <property type="entry name" value="OmpA-like_dom_proteobacteria"/>
</dbReference>
<dbReference type="Pfam" id="PF00691">
    <property type="entry name" value="OmpA"/>
    <property type="match status" value="1"/>
</dbReference>
<dbReference type="GO" id="GO:0016020">
    <property type="term" value="C:membrane"/>
    <property type="evidence" value="ECO:0007669"/>
    <property type="project" value="UniProtKB-UniRule"/>
</dbReference>
<dbReference type="InterPro" id="IPR036737">
    <property type="entry name" value="OmpA-like_sf"/>
</dbReference>
<feature type="region of interest" description="Disordered" evidence="2">
    <location>
        <begin position="1"/>
        <end position="75"/>
    </location>
</feature>
<name>A0A1G8K6P8_9RHOB</name>
<reference evidence="5 6" key="1">
    <citation type="submission" date="2016-10" db="EMBL/GenBank/DDBJ databases">
        <authorList>
            <person name="de Groot N.N."/>
        </authorList>
    </citation>
    <scope>NUCLEOTIDE SEQUENCE [LARGE SCALE GENOMIC DNA]</scope>
    <source>
        <strain evidence="5 6">DSM 25294</strain>
    </source>
</reference>
<evidence type="ECO:0000256" key="2">
    <source>
        <dbReference type="SAM" id="MobiDB-lite"/>
    </source>
</evidence>
<dbReference type="SUPFAM" id="SSF103088">
    <property type="entry name" value="OmpA-like"/>
    <property type="match status" value="1"/>
</dbReference>
<dbReference type="PANTHER" id="PTHR38033">
    <property type="entry name" value="MEMBRANE PROTEIN-RELATED"/>
    <property type="match status" value="1"/>
</dbReference>
<feature type="domain" description="OmpA-like" evidence="4">
    <location>
        <begin position="360"/>
        <end position="480"/>
    </location>
</feature>
<feature type="transmembrane region" description="Helical" evidence="3">
    <location>
        <begin position="276"/>
        <end position="298"/>
    </location>
</feature>
<dbReference type="InterPro" id="IPR017732">
    <property type="entry name" value="T4/T6SS_DotU"/>
</dbReference>
<dbReference type="Gene3D" id="3.30.1330.60">
    <property type="entry name" value="OmpA-like domain"/>
    <property type="match status" value="1"/>
</dbReference>
<keyword evidence="1 3" id="KW-0472">Membrane</keyword>
<dbReference type="InterPro" id="IPR006665">
    <property type="entry name" value="OmpA-like"/>
</dbReference>
<dbReference type="InterPro" id="IPR038522">
    <property type="entry name" value="T4/T6SS_DotU_sf"/>
</dbReference>
<dbReference type="Gene3D" id="1.25.40.590">
    <property type="entry name" value="Type IV / VI secretion system, DotU"/>
    <property type="match status" value="1"/>
</dbReference>
<feature type="region of interest" description="Disordered" evidence="2">
    <location>
        <begin position="444"/>
        <end position="470"/>
    </location>
</feature>
<dbReference type="RefSeq" id="WP_093148447.1">
    <property type="nucleotide sequence ID" value="NZ_FNEK01000002.1"/>
</dbReference>
<dbReference type="NCBIfam" id="NF038228">
    <property type="entry name" value="IcmH_DotU_IVB"/>
    <property type="match status" value="1"/>
</dbReference>
<dbReference type="Pfam" id="PF09850">
    <property type="entry name" value="DotU"/>
    <property type="match status" value="1"/>
</dbReference>
<accession>A0A1G8K6P8</accession>
<dbReference type="PROSITE" id="PS51123">
    <property type="entry name" value="OMPA_2"/>
    <property type="match status" value="1"/>
</dbReference>
<feature type="compositionally biased region" description="Low complexity" evidence="2">
    <location>
        <begin position="22"/>
        <end position="52"/>
    </location>
</feature>
<dbReference type="NCBIfam" id="TIGR03349">
    <property type="entry name" value="IV_VI_DotU"/>
    <property type="match status" value="1"/>
</dbReference>
<keyword evidence="3" id="KW-0812">Transmembrane</keyword>
<keyword evidence="3" id="KW-1133">Transmembrane helix</keyword>
<proteinExistence type="predicted"/>
<gene>
    <name evidence="5" type="ORF">SAMN04488026_1002162</name>
</gene>
<dbReference type="CDD" id="cd07185">
    <property type="entry name" value="OmpA_C-like"/>
    <property type="match status" value="1"/>
</dbReference>
<dbReference type="NCBIfam" id="TIGR03350">
    <property type="entry name" value="type_VI_ompA"/>
    <property type="match status" value="1"/>
</dbReference>
<evidence type="ECO:0000256" key="3">
    <source>
        <dbReference type="SAM" id="Phobius"/>
    </source>
</evidence>
<evidence type="ECO:0000259" key="4">
    <source>
        <dbReference type="PROSITE" id="PS51123"/>
    </source>
</evidence>
<dbReference type="OrthoDB" id="345640at2"/>
<dbReference type="AlphaFoldDB" id="A0A1G8K6P8"/>
<dbReference type="STRING" id="571298.SAMN04488026_1002162"/>
<dbReference type="Proteomes" id="UP000199382">
    <property type="component" value="Unassembled WGS sequence"/>
</dbReference>
<keyword evidence="6" id="KW-1185">Reference proteome</keyword>